<keyword evidence="3" id="KW-0812">Transmembrane</keyword>
<name>A0A9P9X3V4_9PEZI</name>
<reference evidence="5" key="1">
    <citation type="submission" date="2019-01" db="EMBL/GenBank/DDBJ databases">
        <title>Colletotrichum abscissum LGMF1257.</title>
        <authorList>
            <person name="Baroncelli R."/>
        </authorList>
    </citation>
    <scope>NUCLEOTIDE SEQUENCE</scope>
    <source>
        <strain evidence="5">Ca142</strain>
    </source>
</reference>
<organism evidence="5 6">
    <name type="scientific">Colletotrichum abscissum</name>
    <dbReference type="NCBI Taxonomy" id="1671311"/>
    <lineage>
        <taxon>Eukaryota</taxon>
        <taxon>Fungi</taxon>
        <taxon>Dikarya</taxon>
        <taxon>Ascomycota</taxon>
        <taxon>Pezizomycotina</taxon>
        <taxon>Sordariomycetes</taxon>
        <taxon>Hypocreomycetidae</taxon>
        <taxon>Glomerellales</taxon>
        <taxon>Glomerellaceae</taxon>
        <taxon>Colletotrichum</taxon>
        <taxon>Colletotrichum acutatum species complex</taxon>
    </lineage>
</organism>
<evidence type="ECO:0000259" key="4">
    <source>
        <dbReference type="Pfam" id="PF20237"/>
    </source>
</evidence>
<accession>A0A9P9X3V4</accession>
<dbReference type="AlphaFoldDB" id="A0A9P9X3V4"/>
<evidence type="ECO:0000313" key="6">
    <source>
        <dbReference type="Proteomes" id="UP001056436"/>
    </source>
</evidence>
<proteinExistence type="predicted"/>
<dbReference type="OrthoDB" id="4837397at2759"/>
<dbReference type="InterPro" id="IPR046529">
    <property type="entry name" value="DUF6594"/>
</dbReference>
<evidence type="ECO:0000313" key="5">
    <source>
        <dbReference type="EMBL" id="KAI3534327.1"/>
    </source>
</evidence>
<dbReference type="EMBL" id="SDAQ01000146">
    <property type="protein sequence ID" value="KAI3534327.1"/>
    <property type="molecule type" value="Genomic_DNA"/>
</dbReference>
<feature type="domain" description="DUF6594" evidence="4">
    <location>
        <begin position="51"/>
        <end position="298"/>
    </location>
</feature>
<dbReference type="Proteomes" id="UP001056436">
    <property type="component" value="Unassembled WGS sequence"/>
</dbReference>
<gene>
    <name evidence="5" type="ORF">CABS02_13283</name>
</gene>
<protein>
    <recommendedName>
        <fullName evidence="4">DUF6594 domain-containing protein</fullName>
    </recommendedName>
</protein>
<dbReference type="PANTHER" id="PTHR34502">
    <property type="entry name" value="DUF6594 DOMAIN-CONTAINING PROTEIN-RELATED"/>
    <property type="match status" value="1"/>
</dbReference>
<evidence type="ECO:0000256" key="1">
    <source>
        <dbReference type="SAM" id="Coils"/>
    </source>
</evidence>
<keyword evidence="3" id="KW-1133">Transmembrane helix</keyword>
<feature type="coiled-coil region" evidence="1">
    <location>
        <begin position="78"/>
        <end position="105"/>
    </location>
</feature>
<keyword evidence="1" id="KW-0175">Coiled coil</keyword>
<evidence type="ECO:0000256" key="2">
    <source>
        <dbReference type="SAM" id="MobiDB-lite"/>
    </source>
</evidence>
<comment type="caution">
    <text evidence="5">The sequence shown here is derived from an EMBL/GenBank/DDBJ whole genome shotgun (WGS) entry which is preliminary data.</text>
</comment>
<feature type="transmembrane region" description="Helical" evidence="3">
    <location>
        <begin position="236"/>
        <end position="255"/>
    </location>
</feature>
<keyword evidence="6" id="KW-1185">Reference proteome</keyword>
<feature type="region of interest" description="Disordered" evidence="2">
    <location>
        <begin position="1"/>
        <end position="41"/>
    </location>
</feature>
<dbReference type="Pfam" id="PF20237">
    <property type="entry name" value="DUF6594"/>
    <property type="match status" value="1"/>
</dbReference>
<feature type="transmembrane region" description="Helical" evidence="3">
    <location>
        <begin position="267"/>
        <end position="286"/>
    </location>
</feature>
<evidence type="ECO:0000256" key="3">
    <source>
        <dbReference type="SAM" id="Phobius"/>
    </source>
</evidence>
<feature type="compositionally biased region" description="Basic and acidic residues" evidence="2">
    <location>
        <begin position="23"/>
        <end position="41"/>
    </location>
</feature>
<sequence length="311" mass="35823">MTLQPSIHQDPGGSVSTLPRSHSPVEQRTSEGKDRPTEKDIEEKPWKYIGYRGYTDFITSEDDFFLLRRFDSLNVRVALALQDEISELEDELEAIDNALSGKTAQDFDNGTLRQDVEERSDLIKTISKKLGKYNEFLIQQHTLRKLSIAPRRDVKNLRNWHYNHDHAAISAEEQKYLNHEEDLVALSQKEKTPLRQVIDGSLRLRTLSLWRHRKEKVATYDKKEVTYYSDKRMNNFASTVIIAIGVLMLITPIWILQALTELKPKLAVITVFIFVFLLVLSLAMVAKPFEALGATAAYDNLWLPIKVPWLT</sequence>
<keyword evidence="3" id="KW-0472">Membrane</keyword>
<dbReference type="PANTHER" id="PTHR34502:SF4">
    <property type="entry name" value="DUF6594 DOMAIN-CONTAINING PROTEIN"/>
    <property type="match status" value="1"/>
</dbReference>